<proteinExistence type="predicted"/>
<gene>
    <name evidence="1" type="ORF">J1C50_04550</name>
</gene>
<comment type="caution">
    <text evidence="1">The sequence shown here is derived from an EMBL/GenBank/DDBJ whole genome shotgun (WGS) entry which is preliminary data.</text>
</comment>
<evidence type="ECO:0000313" key="2">
    <source>
        <dbReference type="Proteomes" id="UP000664349"/>
    </source>
</evidence>
<name>A0ABS3GKK1_9NEIS</name>
<accession>A0ABS3GKK1</accession>
<keyword evidence="2" id="KW-1185">Reference proteome</keyword>
<evidence type="ECO:0000313" key="1">
    <source>
        <dbReference type="EMBL" id="MBO0414773.1"/>
    </source>
</evidence>
<organism evidence="1 2">
    <name type="scientific">Chromobacterium haemolyticum</name>
    <dbReference type="NCBI Taxonomy" id="394935"/>
    <lineage>
        <taxon>Bacteria</taxon>
        <taxon>Pseudomonadati</taxon>
        <taxon>Pseudomonadota</taxon>
        <taxon>Betaproteobacteria</taxon>
        <taxon>Neisseriales</taxon>
        <taxon>Chromobacteriaceae</taxon>
        <taxon>Chromobacterium</taxon>
    </lineage>
</organism>
<dbReference type="EMBL" id="JAFLRD010000003">
    <property type="protein sequence ID" value="MBO0414773.1"/>
    <property type="molecule type" value="Genomic_DNA"/>
</dbReference>
<reference evidence="1 2" key="1">
    <citation type="submission" date="2021-03" db="EMBL/GenBank/DDBJ databases">
        <title>First Case of infection caused by Chromobacterium haemolyticum derived from water in China.</title>
        <authorList>
            <person name="Chen J."/>
            <person name="Liu C."/>
        </authorList>
    </citation>
    <scope>NUCLEOTIDE SEQUENCE [LARGE SCALE GENOMIC DNA]</scope>
    <source>
        <strain evidence="1 2">WJ-5</strain>
    </source>
</reference>
<dbReference type="RefSeq" id="WP_200122440.1">
    <property type="nucleotide sequence ID" value="NZ_JAEILV010000003.1"/>
</dbReference>
<sequence>MINRFRTRCNTCGHNNTLRITLGTEEHQEHTFACAGCGLSSRVALDIDFTKRFPVGGLYRESIPEKMREMFTQPHVQFHLIENCEICDEEGTVTNLDPNFLVRADMLHQEGVFPWMMESIKIGMLKNVFQLPAPHVNDIIVGVGGVRNIRKGIAALVKAYSLDRAGRHDLRAKILEEFCLSVGISDNLSVRHFALVCANQFICNFEEKSVAMLGEVRACIKRNPIEFRRLHKRLVGNFEELLARQVGILDEYAKGYDQFSQTLIYAMRGAKVDDNVVASSMDLRAVKMFYGNCYEQLSAGFDLPACINNINSGRPYDQFESMNLQKYLSINKANRANPFINNTNFSILHDEFDSTLRNASHHGALRVFGSGPEFLEYRCSDSSNWKKIPFAEYLLRCNKIMICMMQLLLLEVAVLESIN</sequence>
<dbReference type="Proteomes" id="UP000664349">
    <property type="component" value="Unassembled WGS sequence"/>
</dbReference>
<protein>
    <submittedName>
        <fullName evidence="1">Uncharacterized protein</fullName>
    </submittedName>
</protein>